<reference evidence="1 2" key="1">
    <citation type="submission" date="2015-09" db="EMBL/GenBank/DDBJ databases">
        <title>Trachymyrmex cornetzi WGS genome.</title>
        <authorList>
            <person name="Nygaard S."/>
            <person name="Hu H."/>
            <person name="Boomsma J."/>
            <person name="Zhang G."/>
        </authorList>
    </citation>
    <scope>NUCLEOTIDE SEQUENCE [LARGE SCALE GENOMIC DNA]</scope>
    <source>
        <strain evidence="1">Tcor2-1</strain>
        <tissue evidence="1">Whole body</tissue>
    </source>
</reference>
<dbReference type="Proteomes" id="UP000078492">
    <property type="component" value="Unassembled WGS sequence"/>
</dbReference>
<protein>
    <submittedName>
        <fullName evidence="1">Uncharacterized protein</fullName>
    </submittedName>
</protein>
<proteinExistence type="predicted"/>
<gene>
    <name evidence="1" type="ORF">ALC57_06569</name>
</gene>
<evidence type="ECO:0000313" key="1">
    <source>
        <dbReference type="EMBL" id="KYN21073.1"/>
    </source>
</evidence>
<evidence type="ECO:0000313" key="2">
    <source>
        <dbReference type="Proteomes" id="UP000078492"/>
    </source>
</evidence>
<sequence>MCSITSSSLSSRLFRVTSLVVRTNLMSSIRAAVLGGGVRTRSDIASYSAMALDTD</sequence>
<name>A0A151J894_9HYME</name>
<dbReference type="AlphaFoldDB" id="A0A151J894"/>
<keyword evidence="2" id="KW-1185">Reference proteome</keyword>
<organism evidence="1 2">
    <name type="scientific">Trachymyrmex cornetzi</name>
    <dbReference type="NCBI Taxonomy" id="471704"/>
    <lineage>
        <taxon>Eukaryota</taxon>
        <taxon>Metazoa</taxon>
        <taxon>Ecdysozoa</taxon>
        <taxon>Arthropoda</taxon>
        <taxon>Hexapoda</taxon>
        <taxon>Insecta</taxon>
        <taxon>Pterygota</taxon>
        <taxon>Neoptera</taxon>
        <taxon>Endopterygota</taxon>
        <taxon>Hymenoptera</taxon>
        <taxon>Apocrita</taxon>
        <taxon>Aculeata</taxon>
        <taxon>Formicoidea</taxon>
        <taxon>Formicidae</taxon>
        <taxon>Myrmicinae</taxon>
        <taxon>Trachymyrmex</taxon>
    </lineage>
</organism>
<dbReference type="EMBL" id="KQ979548">
    <property type="protein sequence ID" value="KYN21073.1"/>
    <property type="molecule type" value="Genomic_DNA"/>
</dbReference>
<accession>A0A151J894</accession>